<dbReference type="AlphaFoldDB" id="A0A2P8FEH2"/>
<name>A0A2P8FEH2_9RHOB</name>
<organism evidence="2 3">
    <name type="scientific">Shimia abyssi</name>
    <dbReference type="NCBI Taxonomy" id="1662395"/>
    <lineage>
        <taxon>Bacteria</taxon>
        <taxon>Pseudomonadati</taxon>
        <taxon>Pseudomonadota</taxon>
        <taxon>Alphaproteobacteria</taxon>
        <taxon>Rhodobacterales</taxon>
        <taxon>Roseobacteraceae</taxon>
    </lineage>
</organism>
<keyword evidence="1" id="KW-0472">Membrane</keyword>
<reference evidence="2 3" key="1">
    <citation type="submission" date="2018-03" db="EMBL/GenBank/DDBJ databases">
        <title>Genomic Encyclopedia of Archaeal and Bacterial Type Strains, Phase II (KMG-II): from individual species to whole genera.</title>
        <authorList>
            <person name="Goeker M."/>
        </authorList>
    </citation>
    <scope>NUCLEOTIDE SEQUENCE [LARGE SCALE GENOMIC DNA]</scope>
    <source>
        <strain evidence="2 3">DSM 100673</strain>
    </source>
</reference>
<evidence type="ECO:0000256" key="1">
    <source>
        <dbReference type="SAM" id="Phobius"/>
    </source>
</evidence>
<dbReference type="RefSeq" id="WP_106608118.1">
    <property type="nucleotide sequence ID" value="NZ_PYGJ01000004.1"/>
</dbReference>
<proteinExistence type="predicted"/>
<evidence type="ECO:0000313" key="2">
    <source>
        <dbReference type="EMBL" id="PSL20113.1"/>
    </source>
</evidence>
<dbReference type="OrthoDB" id="7867688at2"/>
<dbReference type="EMBL" id="PYGJ01000004">
    <property type="protein sequence ID" value="PSL20113.1"/>
    <property type="molecule type" value="Genomic_DNA"/>
</dbReference>
<sequence>MALVLIFVGSFIGIVTAAIQMLFFGATLWQGFVVYFAFSLGLPTVVAMIGWAVHVLRPSVPERDELGWYKA</sequence>
<feature type="transmembrane region" description="Helical" evidence="1">
    <location>
        <begin position="33"/>
        <end position="53"/>
    </location>
</feature>
<evidence type="ECO:0000313" key="3">
    <source>
        <dbReference type="Proteomes" id="UP000240418"/>
    </source>
</evidence>
<keyword evidence="1" id="KW-0812">Transmembrane</keyword>
<accession>A0A2P8FEH2</accession>
<comment type="caution">
    <text evidence="2">The sequence shown here is derived from an EMBL/GenBank/DDBJ whole genome shotgun (WGS) entry which is preliminary data.</text>
</comment>
<keyword evidence="1" id="KW-1133">Transmembrane helix</keyword>
<protein>
    <recommendedName>
        <fullName evidence="4">Major facilitator superfamily (MFS) profile domain-containing protein</fullName>
    </recommendedName>
</protein>
<dbReference type="Proteomes" id="UP000240418">
    <property type="component" value="Unassembled WGS sequence"/>
</dbReference>
<evidence type="ECO:0008006" key="4">
    <source>
        <dbReference type="Google" id="ProtNLM"/>
    </source>
</evidence>
<keyword evidence="3" id="KW-1185">Reference proteome</keyword>
<gene>
    <name evidence="2" type="ORF">CLV88_104174</name>
</gene>